<dbReference type="GO" id="GO:0005737">
    <property type="term" value="C:cytoplasm"/>
    <property type="evidence" value="ECO:0007669"/>
    <property type="project" value="UniProtKB-SubCell"/>
</dbReference>
<dbReference type="InterPro" id="IPR038989">
    <property type="entry name" value="UbiJ"/>
</dbReference>
<protein>
    <recommendedName>
        <fullName evidence="1">Ubiquinone biosynthesis accessory factor UbiJ</fullName>
    </recommendedName>
</protein>
<sequence>MSMAMNPMLLLAASAESALNRLLYQDRGMKAARQRLKGKVLALKFSELPKPLVLVFSEHQLDVLTDWQDESDCTVSLAFSVLPELRDRQNLTALIKQERLDVQGDLQVIQQFSALLDMAELDPAEYLAPWVGDVAAQGISRAGQRVFAFLRREITGKQQQLGELLTQEWQAAPGALEVAWFCEETQALDKRLAILEARLAQREKK</sequence>
<keyword evidence="4" id="KW-1185">Reference proteome</keyword>
<keyword evidence="1" id="KW-0963">Cytoplasm</keyword>
<dbReference type="PANTHER" id="PTHR38693">
    <property type="entry name" value="UBIQUINONE BIOSYNTHESIS PROTEIN UBIJ"/>
    <property type="match status" value="1"/>
</dbReference>
<comment type="similarity">
    <text evidence="1">Belongs to the UbiJ family.</text>
</comment>
<name>A0A085JL50_9GAMM</name>
<dbReference type="Proteomes" id="UP000028602">
    <property type="component" value="Unassembled WGS sequence"/>
</dbReference>
<dbReference type="InterPro" id="IPR003033">
    <property type="entry name" value="SCP2_sterol-bd_dom"/>
</dbReference>
<keyword evidence="1" id="KW-0831">Ubiquinone biosynthesis</keyword>
<reference evidence="3 4" key="1">
    <citation type="submission" date="2014-05" db="EMBL/GenBank/DDBJ databases">
        <title>ATOL: Assembling a taxonomically balanced genome-scale reconstruction of the evolutionary history of the Enterobacteriaceae.</title>
        <authorList>
            <person name="Plunkett G.III."/>
            <person name="Neeno-Eckwall E.C."/>
            <person name="Glasner J.D."/>
            <person name="Perna N.T."/>
        </authorList>
    </citation>
    <scope>NUCLEOTIDE SEQUENCE [LARGE SCALE GENOMIC DNA]</scope>
    <source>
        <strain evidence="3 4">ATCC 33301</strain>
    </source>
</reference>
<dbReference type="InterPro" id="IPR036527">
    <property type="entry name" value="SCP2_sterol-bd_dom_sf"/>
</dbReference>
<evidence type="ECO:0000313" key="4">
    <source>
        <dbReference type="Proteomes" id="UP000028602"/>
    </source>
</evidence>
<gene>
    <name evidence="3" type="primary">yigP</name>
    <name evidence="1" type="synonym">ubiJ</name>
    <name evidence="3" type="ORF">GTPT_0847</name>
</gene>
<comment type="subcellular location">
    <subcellularLocation>
        <location evidence="1">Cytoplasm</location>
    </subcellularLocation>
</comment>
<dbReference type="PANTHER" id="PTHR38693:SF1">
    <property type="entry name" value="UBIQUINONE BIOSYNTHESIS ACCESSORY FACTOR UBIJ"/>
    <property type="match status" value="1"/>
</dbReference>
<evidence type="ECO:0000256" key="1">
    <source>
        <dbReference type="HAMAP-Rule" id="MF_02215"/>
    </source>
</evidence>
<dbReference type="SUPFAM" id="SSF55718">
    <property type="entry name" value="SCP-like"/>
    <property type="match status" value="1"/>
</dbReference>
<comment type="function">
    <text evidence="1">Required for ubiquinone (coenzyme Q) biosynthesis. Binds hydrophobic ubiquinone biosynthetic intermediates via its SCP2 domain and is essential for the stability of the Ubi complex. May constitute a docking platform where Ubi enzymes assemble and access their SCP2-bound polyprenyl substrates.</text>
</comment>
<dbReference type="Gene3D" id="3.30.1050.10">
    <property type="entry name" value="SCP2 sterol-binding domain"/>
    <property type="match status" value="1"/>
</dbReference>
<evidence type="ECO:0000259" key="2">
    <source>
        <dbReference type="Pfam" id="PF02036"/>
    </source>
</evidence>
<dbReference type="GO" id="GO:0006744">
    <property type="term" value="P:ubiquinone biosynthetic process"/>
    <property type="evidence" value="ECO:0007669"/>
    <property type="project" value="UniProtKB-UniRule"/>
</dbReference>
<comment type="pathway">
    <text evidence="1">Cofactor biosynthesis; ubiquinone biosynthesis.</text>
</comment>
<organism evidence="3 4">
    <name type="scientific">Tatumella ptyseos ATCC 33301</name>
    <dbReference type="NCBI Taxonomy" id="1005995"/>
    <lineage>
        <taxon>Bacteria</taxon>
        <taxon>Pseudomonadati</taxon>
        <taxon>Pseudomonadota</taxon>
        <taxon>Gammaproteobacteria</taxon>
        <taxon>Enterobacterales</taxon>
        <taxon>Erwiniaceae</taxon>
        <taxon>Tatumella</taxon>
    </lineage>
</organism>
<proteinExistence type="inferred from homology"/>
<dbReference type="EMBL" id="JMPR01000017">
    <property type="protein sequence ID" value="KFD21196.1"/>
    <property type="molecule type" value="Genomic_DNA"/>
</dbReference>
<comment type="caution">
    <text evidence="3">The sequence shown here is derived from an EMBL/GenBank/DDBJ whole genome shotgun (WGS) entry which is preliminary data.</text>
</comment>
<dbReference type="AlphaFoldDB" id="A0A085JL50"/>
<evidence type="ECO:0000313" key="3">
    <source>
        <dbReference type="EMBL" id="KFD21196.1"/>
    </source>
</evidence>
<dbReference type="HAMAP" id="MF_02215">
    <property type="entry name" value="UbiJ"/>
    <property type="match status" value="1"/>
</dbReference>
<dbReference type="eggNOG" id="COG3165">
    <property type="taxonomic scope" value="Bacteria"/>
</dbReference>
<accession>A0A085JL50</accession>
<dbReference type="UniPathway" id="UPA00232"/>
<dbReference type="Pfam" id="PF02036">
    <property type="entry name" value="SCP2"/>
    <property type="match status" value="1"/>
</dbReference>
<feature type="domain" description="SCP2" evidence="2">
    <location>
        <begin position="19"/>
        <end position="117"/>
    </location>
</feature>